<feature type="chain" id="PRO_5016716349" evidence="4">
    <location>
        <begin position="24"/>
        <end position="1242"/>
    </location>
</feature>
<feature type="signal peptide" evidence="4">
    <location>
        <begin position="1"/>
        <end position="23"/>
    </location>
</feature>
<gene>
    <name evidence="5" type="ORF">DVS28_a0637</name>
</gene>
<dbReference type="Gene3D" id="3.40.50.12090">
    <property type="match status" value="1"/>
</dbReference>
<reference evidence="5 6" key="1">
    <citation type="submission" date="2018-09" db="EMBL/GenBank/DDBJ databases">
        <title>Complete genome sequence of Euzebya sp. DY32-46 isolated from seawater of Pacific Ocean.</title>
        <authorList>
            <person name="Xu L."/>
            <person name="Wu Y.-H."/>
            <person name="Xu X.-W."/>
        </authorList>
    </citation>
    <scope>NUCLEOTIDE SEQUENCE [LARGE SCALE GENOMIC DNA]</scope>
    <source>
        <strain evidence="5 6">DY32-46</strain>
    </source>
</reference>
<dbReference type="Gene3D" id="3.60.20.10">
    <property type="entry name" value="Glutamine Phosphoribosylpyrophosphate, subunit 1, domain 1"/>
    <property type="match status" value="1"/>
</dbReference>
<evidence type="ECO:0000313" key="6">
    <source>
        <dbReference type="Proteomes" id="UP000264006"/>
    </source>
</evidence>
<evidence type="ECO:0000256" key="2">
    <source>
        <dbReference type="ARBA" id="ARBA00022801"/>
    </source>
</evidence>
<proteinExistence type="inferred from homology"/>
<dbReference type="AlphaFoldDB" id="A0A346XSZ2"/>
<comment type="similarity">
    <text evidence="1">Belongs to the peptidase S45 family.</text>
</comment>
<dbReference type="InterPro" id="IPR043146">
    <property type="entry name" value="Penicillin_amidase_N_B-knob"/>
</dbReference>
<keyword evidence="3" id="KW-0865">Zymogen</keyword>
<organism evidence="5 6">
    <name type="scientific">Euzebya pacifica</name>
    <dbReference type="NCBI Taxonomy" id="1608957"/>
    <lineage>
        <taxon>Bacteria</taxon>
        <taxon>Bacillati</taxon>
        <taxon>Actinomycetota</taxon>
        <taxon>Nitriliruptoria</taxon>
        <taxon>Euzebyales</taxon>
    </lineage>
</organism>
<dbReference type="PANTHER" id="PTHR34218">
    <property type="entry name" value="PEPTIDASE S45 PENICILLIN AMIDASE"/>
    <property type="match status" value="1"/>
</dbReference>
<dbReference type="InterPro" id="IPR029055">
    <property type="entry name" value="Ntn_hydrolases_N"/>
</dbReference>
<keyword evidence="2" id="KW-0378">Hydrolase</keyword>
<sequence>MLALPVVLAMALLASLLAPTADAQDDPPLDGRFQQNGDAGGFLNIMPPGADGVLNTLEILAAQAGQLPEHYNDQTAMYETLVYEGGLPVDGDHGEPLLGVTDGDLERFFKDGSFGADGDVVEIDVSACGDDVIAFRDTAFGVPHIYSSDRTQAQCANGYATAEDRLFLMDLLRHIGYARMSEFLGASEANKAMDRGQLLVAGYDEDDYIAQEAALCDSSDPERRQICADGTAYIEGVNHYVAAVRTNPMLLPGEYPALQILPEDFVLRDILSIASLVGGIFGKGGGNEAANSMFMADLIDQHGDAEGRAIFDDLKAANDPDASLTIQDSFPYNNPTALDETTTALLEPGSFVPAFEGGIGGVGVPGTVQARSGWPTSDTVNLGVVDGPFGPIDLRTPLGMSNAILATADVTDSGVPIAVFGPQTGYYTPQLLVETDIHAPGLDARGTAFAGTNIYVQLGRGGDYAWSATSASGDLVDEWAIELCDPDGGEATIDSTGYVWDGTCAEIPVLTHTQVAKPTAGGIPDPPVVDSIVFTLELGRIPELNDAAIVGRALATDGTPVAIAEQRSTFKDELGSAIGFMRINDPDFMTDGVESFNRAFDGIDFTFNWFYIDGEDIAYRHTCLCPIRQDDTDPDLLTWGGRGHQWTGAFLQPAGQPQDVNPEEGFYANWNNKQAQDFRSQDDTWKHHSTDRREHLAVRMEAAMASGQALTRGDMVNIAEDAGTVDFNPQEIYGLALEIMGTEPPAVLGGDADLASSMRSILQDWVDVGGHRRDLDRDSIYDHAVAVSIGDAWVRPMIEAVLGDEVPLETWPEGVEDHPRGGIGSAYNSGRMRFLQKDFWQVLDMPMREERSRTYCGTGTRADCSEVLWQSLADAIDVLSTTYEGEEEPPCGFPEAYHFGSTTPTEWVYPADCDNIVQGAAGVVAAPSMRWVNRPTFHQVVESGTITGRIAGADRIATSAAASRHAFPDGAETVVLAAAGTFADAVAGTPLAAANDAPLLLTDSGQLSPASEREIVRLGATTAIVLGGTAAITETVVSRLEVIGVSASRVAGDSRYETALAIAEELEVTDRFVLANAGSFADALAAGPFAAADDRAILLTDTDALPDDVADALDGADVVIAGGSAAVSATVAQQVTDSGATVARADGATRYATAAALTARAVEAGASAATAYVVTGEAFPDALSAGAVAARTGGVLVLLQPDSLDNAPAARDLLVDDAERIWFVGGTTPLPSALRQALESLT</sequence>
<dbReference type="SUPFAM" id="SSF56235">
    <property type="entry name" value="N-terminal nucleophile aminohydrolases (Ntn hydrolases)"/>
    <property type="match status" value="1"/>
</dbReference>
<dbReference type="InterPro" id="IPR002692">
    <property type="entry name" value="S45"/>
</dbReference>
<evidence type="ECO:0000256" key="1">
    <source>
        <dbReference type="ARBA" id="ARBA00006586"/>
    </source>
</evidence>
<evidence type="ECO:0000256" key="3">
    <source>
        <dbReference type="ARBA" id="ARBA00023145"/>
    </source>
</evidence>
<dbReference type="GO" id="GO:0016811">
    <property type="term" value="F:hydrolase activity, acting on carbon-nitrogen (but not peptide) bonds, in linear amides"/>
    <property type="evidence" value="ECO:0007669"/>
    <property type="project" value="InterPro"/>
</dbReference>
<dbReference type="Gene3D" id="1.10.1400.10">
    <property type="match status" value="1"/>
</dbReference>
<dbReference type="PANTHER" id="PTHR34218:SF4">
    <property type="entry name" value="ACYL-HOMOSERINE LACTONE ACYLASE QUIP"/>
    <property type="match status" value="1"/>
</dbReference>
<keyword evidence="6" id="KW-1185">Reference proteome</keyword>
<dbReference type="Pfam" id="PF04122">
    <property type="entry name" value="CW_binding_2"/>
    <property type="match status" value="3"/>
</dbReference>
<keyword evidence="4" id="KW-0732">Signal</keyword>
<evidence type="ECO:0000313" key="5">
    <source>
        <dbReference type="EMBL" id="AXV05339.1"/>
    </source>
</evidence>
<dbReference type="InterPro" id="IPR023343">
    <property type="entry name" value="Penicillin_amidase_dom1"/>
</dbReference>
<dbReference type="InterPro" id="IPR043147">
    <property type="entry name" value="Penicillin_amidase_A-knob"/>
</dbReference>
<dbReference type="InterPro" id="IPR007253">
    <property type="entry name" value="Cell_wall-bd_2"/>
</dbReference>
<dbReference type="GO" id="GO:0017000">
    <property type="term" value="P:antibiotic biosynthetic process"/>
    <property type="evidence" value="ECO:0007669"/>
    <property type="project" value="InterPro"/>
</dbReference>
<dbReference type="KEGG" id="euz:DVS28_a0637"/>
<dbReference type="Gene3D" id="1.10.287.150">
    <property type="match status" value="1"/>
</dbReference>
<dbReference type="Gene3D" id="2.30.120.10">
    <property type="match status" value="1"/>
</dbReference>
<dbReference type="Gene3D" id="1.10.439.10">
    <property type="entry name" value="Penicillin Amidohydrolase, domain 1"/>
    <property type="match status" value="1"/>
</dbReference>
<dbReference type="Proteomes" id="UP000264006">
    <property type="component" value="Chromosome"/>
</dbReference>
<accession>A0A346XSZ2</accession>
<dbReference type="EMBL" id="CP031165">
    <property type="protein sequence ID" value="AXV05339.1"/>
    <property type="molecule type" value="Genomic_DNA"/>
</dbReference>
<name>A0A346XSZ2_9ACTN</name>
<protein>
    <submittedName>
        <fullName evidence="5">Putative penicillin acylase</fullName>
    </submittedName>
</protein>
<dbReference type="Pfam" id="PF01804">
    <property type="entry name" value="Penicil_amidase"/>
    <property type="match status" value="1"/>
</dbReference>
<evidence type="ECO:0000256" key="4">
    <source>
        <dbReference type="SAM" id="SignalP"/>
    </source>
</evidence>